<dbReference type="EMBL" id="GGEC01063943">
    <property type="protein sequence ID" value="MBX44427.1"/>
    <property type="molecule type" value="Transcribed_RNA"/>
</dbReference>
<name>A0A2P2NPK9_RHIMU</name>
<proteinExistence type="predicted"/>
<reference evidence="1" key="1">
    <citation type="submission" date="2018-02" db="EMBL/GenBank/DDBJ databases">
        <title>Rhizophora mucronata_Transcriptome.</title>
        <authorList>
            <person name="Meera S.P."/>
            <person name="Sreeshan A."/>
            <person name="Augustine A."/>
        </authorList>
    </citation>
    <scope>NUCLEOTIDE SEQUENCE</scope>
    <source>
        <tissue evidence="1">Leaf</tissue>
    </source>
</reference>
<protein>
    <submittedName>
        <fullName evidence="1">Uncharacterized protein</fullName>
    </submittedName>
</protein>
<organism evidence="1">
    <name type="scientific">Rhizophora mucronata</name>
    <name type="common">Asiatic mangrove</name>
    <dbReference type="NCBI Taxonomy" id="61149"/>
    <lineage>
        <taxon>Eukaryota</taxon>
        <taxon>Viridiplantae</taxon>
        <taxon>Streptophyta</taxon>
        <taxon>Embryophyta</taxon>
        <taxon>Tracheophyta</taxon>
        <taxon>Spermatophyta</taxon>
        <taxon>Magnoliopsida</taxon>
        <taxon>eudicotyledons</taxon>
        <taxon>Gunneridae</taxon>
        <taxon>Pentapetalae</taxon>
        <taxon>rosids</taxon>
        <taxon>fabids</taxon>
        <taxon>Malpighiales</taxon>
        <taxon>Rhizophoraceae</taxon>
        <taxon>Rhizophora</taxon>
    </lineage>
</organism>
<sequence length="15" mass="1754">MSENNCANQSFSFFQ</sequence>
<evidence type="ECO:0000313" key="1">
    <source>
        <dbReference type="EMBL" id="MBX44427.1"/>
    </source>
</evidence>
<accession>A0A2P2NPK9</accession>